<dbReference type="EMBL" id="JBHFFA010000007">
    <property type="protein sequence ID" value="KAL2612366.1"/>
    <property type="molecule type" value="Genomic_DNA"/>
</dbReference>
<evidence type="ECO:0000313" key="3">
    <source>
        <dbReference type="Proteomes" id="UP001605036"/>
    </source>
</evidence>
<feature type="region of interest" description="Disordered" evidence="1">
    <location>
        <begin position="32"/>
        <end position="51"/>
    </location>
</feature>
<reference evidence="2 3" key="1">
    <citation type="submission" date="2024-09" db="EMBL/GenBank/DDBJ databases">
        <title>Chromosome-scale assembly of Riccia fluitans.</title>
        <authorList>
            <person name="Paukszto L."/>
            <person name="Sawicki J."/>
            <person name="Karawczyk K."/>
            <person name="Piernik-Szablinska J."/>
            <person name="Szczecinska M."/>
            <person name="Mazdziarz M."/>
        </authorList>
    </citation>
    <scope>NUCLEOTIDE SEQUENCE [LARGE SCALE GENOMIC DNA]</scope>
    <source>
        <strain evidence="2">Rf_01</strain>
        <tissue evidence="2">Aerial parts of the thallus</tissue>
    </source>
</reference>
<organism evidence="2 3">
    <name type="scientific">Riccia fluitans</name>
    <dbReference type="NCBI Taxonomy" id="41844"/>
    <lineage>
        <taxon>Eukaryota</taxon>
        <taxon>Viridiplantae</taxon>
        <taxon>Streptophyta</taxon>
        <taxon>Embryophyta</taxon>
        <taxon>Marchantiophyta</taxon>
        <taxon>Marchantiopsida</taxon>
        <taxon>Marchantiidae</taxon>
        <taxon>Marchantiales</taxon>
        <taxon>Ricciaceae</taxon>
        <taxon>Riccia</taxon>
    </lineage>
</organism>
<gene>
    <name evidence="2" type="ORF">R1flu_024058</name>
</gene>
<comment type="caution">
    <text evidence="2">The sequence shown here is derived from an EMBL/GenBank/DDBJ whole genome shotgun (WGS) entry which is preliminary data.</text>
</comment>
<sequence length="90" mass="9805">MRQVGLVASDVSIRVPLLSSRLAPHGAVTFFSGGGLPHPQNGDRPLHGERSELERRDWDFRSGVNWDPMRGSGEEALLSASLVEVDVLVN</sequence>
<name>A0ABD1XTT7_9MARC</name>
<accession>A0ABD1XTT7</accession>
<dbReference type="Proteomes" id="UP001605036">
    <property type="component" value="Unassembled WGS sequence"/>
</dbReference>
<protein>
    <submittedName>
        <fullName evidence="2">Uncharacterized protein</fullName>
    </submittedName>
</protein>
<dbReference type="AlphaFoldDB" id="A0ABD1XTT7"/>
<keyword evidence="3" id="KW-1185">Reference proteome</keyword>
<proteinExistence type="predicted"/>
<evidence type="ECO:0000313" key="2">
    <source>
        <dbReference type="EMBL" id="KAL2612366.1"/>
    </source>
</evidence>
<evidence type="ECO:0000256" key="1">
    <source>
        <dbReference type="SAM" id="MobiDB-lite"/>
    </source>
</evidence>